<dbReference type="GO" id="GO:0016279">
    <property type="term" value="F:protein-lysine N-methyltransferase activity"/>
    <property type="evidence" value="ECO:0007669"/>
    <property type="project" value="UniProtKB-UniRule"/>
</dbReference>
<accession>A0A1E3Q3Y5</accession>
<protein>
    <recommendedName>
        <fullName evidence="5">Protein-lysine N-methyltransferase EFM4</fullName>
        <ecNumber evidence="5">2.1.1.-</ecNumber>
    </recommendedName>
    <alternativeName>
        <fullName evidence="5">Elongation factor methyltransferase 4</fullName>
    </alternativeName>
</protein>
<dbReference type="GO" id="GO:0032259">
    <property type="term" value="P:methylation"/>
    <property type="evidence" value="ECO:0007669"/>
    <property type="project" value="UniProtKB-KW"/>
</dbReference>
<keyword evidence="5" id="KW-0813">Transport</keyword>
<dbReference type="Proteomes" id="UP000094385">
    <property type="component" value="Unassembled WGS sequence"/>
</dbReference>
<comment type="subcellular location">
    <subcellularLocation>
        <location evidence="5">Cytoplasm</location>
    </subcellularLocation>
</comment>
<evidence type="ECO:0000256" key="1">
    <source>
        <dbReference type="ARBA" id="ARBA00022490"/>
    </source>
</evidence>
<reference evidence="7 8" key="1">
    <citation type="journal article" date="2016" name="Proc. Natl. Acad. Sci. U.S.A.">
        <title>Comparative genomics of biotechnologically important yeasts.</title>
        <authorList>
            <person name="Riley R."/>
            <person name="Haridas S."/>
            <person name="Wolfe K.H."/>
            <person name="Lopes M.R."/>
            <person name="Hittinger C.T."/>
            <person name="Goeker M."/>
            <person name="Salamov A.A."/>
            <person name="Wisecaver J.H."/>
            <person name="Long T.M."/>
            <person name="Calvey C.H."/>
            <person name="Aerts A.L."/>
            <person name="Barry K.W."/>
            <person name="Choi C."/>
            <person name="Clum A."/>
            <person name="Coughlan A.Y."/>
            <person name="Deshpande S."/>
            <person name="Douglass A.P."/>
            <person name="Hanson S.J."/>
            <person name="Klenk H.-P."/>
            <person name="LaButti K.M."/>
            <person name="Lapidus A."/>
            <person name="Lindquist E.A."/>
            <person name="Lipzen A.M."/>
            <person name="Meier-Kolthoff J.P."/>
            <person name="Ohm R.A."/>
            <person name="Otillar R.P."/>
            <person name="Pangilinan J.L."/>
            <person name="Peng Y."/>
            <person name="Rokas A."/>
            <person name="Rosa C.A."/>
            <person name="Scheuner C."/>
            <person name="Sibirny A.A."/>
            <person name="Slot J.C."/>
            <person name="Stielow J.B."/>
            <person name="Sun H."/>
            <person name="Kurtzman C.P."/>
            <person name="Blackwell M."/>
            <person name="Grigoriev I.V."/>
            <person name="Jeffries T.W."/>
        </authorList>
    </citation>
    <scope>NUCLEOTIDE SEQUENCE [LARGE SCALE GENOMIC DNA]</scope>
    <source>
        <strain evidence="7 8">NRRL Y-11557</strain>
    </source>
</reference>
<dbReference type="SUPFAM" id="SSF53335">
    <property type="entry name" value="S-adenosyl-L-methionine-dependent methyltransferases"/>
    <property type="match status" value="1"/>
</dbReference>
<keyword evidence="3 5" id="KW-0808">Transferase</keyword>
<dbReference type="CDD" id="cd02440">
    <property type="entry name" value="AdoMet_MTases"/>
    <property type="match status" value="1"/>
</dbReference>
<keyword evidence="2 5" id="KW-0489">Methyltransferase</keyword>
<evidence type="ECO:0000256" key="5">
    <source>
        <dbReference type="HAMAP-Rule" id="MF_03188"/>
    </source>
</evidence>
<dbReference type="GO" id="GO:0005737">
    <property type="term" value="C:cytoplasm"/>
    <property type="evidence" value="ECO:0007669"/>
    <property type="project" value="UniProtKB-SubCell"/>
</dbReference>
<keyword evidence="8" id="KW-1185">Reference proteome</keyword>
<gene>
    <name evidence="5" type="primary">EFM4</name>
    <name evidence="7" type="ORF">LIPSTDRAFT_71877</name>
</gene>
<proteinExistence type="inferred from homology"/>
<organism evidence="7 8">
    <name type="scientific">Lipomyces starkeyi NRRL Y-11557</name>
    <dbReference type="NCBI Taxonomy" id="675824"/>
    <lineage>
        <taxon>Eukaryota</taxon>
        <taxon>Fungi</taxon>
        <taxon>Dikarya</taxon>
        <taxon>Ascomycota</taxon>
        <taxon>Saccharomycotina</taxon>
        <taxon>Lipomycetes</taxon>
        <taxon>Lipomycetales</taxon>
        <taxon>Lipomycetaceae</taxon>
        <taxon>Lipomyces</taxon>
    </lineage>
</organism>
<evidence type="ECO:0000259" key="6">
    <source>
        <dbReference type="Pfam" id="PF13847"/>
    </source>
</evidence>
<dbReference type="PANTHER" id="PTHR12843:SF5">
    <property type="entry name" value="EEF1A LYSINE METHYLTRANSFERASE 2"/>
    <property type="match status" value="1"/>
</dbReference>
<dbReference type="InterPro" id="IPR029063">
    <property type="entry name" value="SAM-dependent_MTases_sf"/>
</dbReference>
<dbReference type="PANTHER" id="PTHR12843">
    <property type="entry name" value="PROTEIN-LYSINE N-METHYLTRANSFERASE METTL10"/>
    <property type="match status" value="1"/>
</dbReference>
<dbReference type="Gene3D" id="3.40.50.150">
    <property type="entry name" value="Vaccinia Virus protein VP39"/>
    <property type="match status" value="1"/>
</dbReference>
<evidence type="ECO:0000313" key="7">
    <source>
        <dbReference type="EMBL" id="ODQ72361.1"/>
    </source>
</evidence>
<keyword evidence="1 5" id="KW-0963">Cytoplasm</keyword>
<evidence type="ECO:0000313" key="8">
    <source>
        <dbReference type="Proteomes" id="UP000094385"/>
    </source>
</evidence>
<dbReference type="HAMAP" id="MF_03188">
    <property type="entry name" value="Methyltr_EFM4"/>
    <property type="match status" value="1"/>
</dbReference>
<feature type="domain" description="Methyltransferase" evidence="6">
    <location>
        <begin position="76"/>
        <end position="233"/>
    </location>
</feature>
<dbReference type="OrthoDB" id="10069295at2759"/>
<comment type="similarity">
    <text evidence="5">Belongs to the class I-like SAM-binding methyltransferase superfamily. EFM4 family.</text>
</comment>
<dbReference type="InterPro" id="IPR025714">
    <property type="entry name" value="Methyltranfer_dom"/>
</dbReference>
<dbReference type="AlphaFoldDB" id="A0A1E3Q3Y5"/>
<evidence type="ECO:0000256" key="2">
    <source>
        <dbReference type="ARBA" id="ARBA00022603"/>
    </source>
</evidence>
<sequence>MAEHVEKLNPSKLGTKEYWDQFYALEQRNFAENSNDEGEVWFADADAEDKIVDFLINHTAFSDDELNDEFPFSRTSTSAIDLGTGNGHLLFRLRSEGGFMGNLCGIDYAETSVAFAKHILAKKKDEQQFDDPDNNITFEHVDFLNFPDDKTNEAWDLVLDKGTLDAIALSGDIIRNGLSGVDLFPTVVRDTLVRVGGIILITSCNFTEEELVKLFNIEGLQLWKTIKYPVFEFGGVKGQSISSVAFRRTK</sequence>
<comment type="function">
    <text evidence="5">S-adenosyl-L-methionine-dependent protein-lysine N-methyltransferase that mono- and dimethylates elongation factor 1-alpha at 'Lys-316'. May play a role in intracellular transport.</text>
</comment>
<dbReference type="STRING" id="675824.A0A1E3Q3Y5"/>
<name>A0A1E3Q3Y5_LIPST</name>
<dbReference type="GO" id="GO:0016192">
    <property type="term" value="P:vesicle-mediated transport"/>
    <property type="evidence" value="ECO:0007669"/>
    <property type="project" value="UniProtKB-UniRule"/>
</dbReference>
<dbReference type="EC" id="2.1.1.-" evidence="5"/>
<keyword evidence="4 5" id="KW-0949">S-adenosyl-L-methionine</keyword>
<evidence type="ECO:0000256" key="3">
    <source>
        <dbReference type="ARBA" id="ARBA00022679"/>
    </source>
</evidence>
<evidence type="ECO:0000256" key="4">
    <source>
        <dbReference type="ARBA" id="ARBA00022691"/>
    </source>
</evidence>
<dbReference type="InterPro" id="IPR026635">
    <property type="entry name" value="Efm4/METTL10"/>
</dbReference>
<dbReference type="Pfam" id="PF13847">
    <property type="entry name" value="Methyltransf_31"/>
    <property type="match status" value="1"/>
</dbReference>
<dbReference type="EMBL" id="KV454295">
    <property type="protein sequence ID" value="ODQ72361.1"/>
    <property type="molecule type" value="Genomic_DNA"/>
</dbReference>